<comment type="subcellular location">
    <subcellularLocation>
        <location evidence="1">Cell membrane</location>
        <topology evidence="1">Multi-pass membrane protein</topology>
    </subcellularLocation>
</comment>
<dbReference type="Pfam" id="PF00664">
    <property type="entry name" value="ABC_membrane"/>
    <property type="match status" value="1"/>
</dbReference>
<evidence type="ECO:0000256" key="7">
    <source>
        <dbReference type="SAM" id="Phobius"/>
    </source>
</evidence>
<feature type="domain" description="ABC transmembrane type-1" evidence="9">
    <location>
        <begin position="18"/>
        <end position="300"/>
    </location>
</feature>
<keyword evidence="2 7" id="KW-0812">Transmembrane</keyword>
<protein>
    <submittedName>
        <fullName evidence="10">ABC transporter ATP-binding protein</fullName>
    </submittedName>
</protein>
<keyword evidence="3" id="KW-0547">Nucleotide-binding</keyword>
<dbReference type="Pfam" id="PF00005">
    <property type="entry name" value="ABC_tran"/>
    <property type="match status" value="1"/>
</dbReference>
<evidence type="ECO:0000313" key="10">
    <source>
        <dbReference type="EMBL" id="GAA4060232.1"/>
    </source>
</evidence>
<dbReference type="RefSeq" id="WP_345013930.1">
    <property type="nucleotide sequence ID" value="NZ_BAAAZY010000010.1"/>
</dbReference>
<name>A0ABP7V5V9_9ACTN</name>
<dbReference type="PANTHER" id="PTHR43394:SF1">
    <property type="entry name" value="ATP-BINDING CASSETTE SUB-FAMILY B MEMBER 10, MITOCHONDRIAL"/>
    <property type="match status" value="1"/>
</dbReference>
<accession>A0ABP7V5V9</accession>
<organism evidence="10 11">
    <name type="scientific">Streptomyces shaanxiensis</name>
    <dbReference type="NCBI Taxonomy" id="653357"/>
    <lineage>
        <taxon>Bacteria</taxon>
        <taxon>Bacillati</taxon>
        <taxon>Actinomycetota</taxon>
        <taxon>Actinomycetes</taxon>
        <taxon>Kitasatosporales</taxon>
        <taxon>Streptomycetaceae</taxon>
        <taxon>Streptomyces</taxon>
    </lineage>
</organism>
<evidence type="ECO:0000256" key="2">
    <source>
        <dbReference type="ARBA" id="ARBA00022692"/>
    </source>
</evidence>
<dbReference type="Gene3D" id="3.40.50.300">
    <property type="entry name" value="P-loop containing nucleotide triphosphate hydrolases"/>
    <property type="match status" value="1"/>
</dbReference>
<dbReference type="InterPro" id="IPR003593">
    <property type="entry name" value="AAA+_ATPase"/>
</dbReference>
<keyword evidence="4 10" id="KW-0067">ATP-binding</keyword>
<dbReference type="InterPro" id="IPR039421">
    <property type="entry name" value="Type_1_exporter"/>
</dbReference>
<feature type="transmembrane region" description="Helical" evidence="7">
    <location>
        <begin position="271"/>
        <end position="295"/>
    </location>
</feature>
<feature type="transmembrane region" description="Helical" evidence="7">
    <location>
        <begin position="127"/>
        <end position="149"/>
    </location>
</feature>
<dbReference type="InterPro" id="IPR036640">
    <property type="entry name" value="ABC1_TM_sf"/>
</dbReference>
<dbReference type="SUPFAM" id="SSF52540">
    <property type="entry name" value="P-loop containing nucleoside triphosphate hydrolases"/>
    <property type="match status" value="1"/>
</dbReference>
<keyword evidence="11" id="KW-1185">Reference proteome</keyword>
<dbReference type="Proteomes" id="UP001499984">
    <property type="component" value="Unassembled WGS sequence"/>
</dbReference>
<dbReference type="PROSITE" id="PS50893">
    <property type="entry name" value="ABC_TRANSPORTER_2"/>
    <property type="match status" value="1"/>
</dbReference>
<dbReference type="InterPro" id="IPR011527">
    <property type="entry name" value="ABC1_TM_dom"/>
</dbReference>
<gene>
    <name evidence="10" type="ORF">GCM10022233_36750</name>
</gene>
<dbReference type="GO" id="GO:0005524">
    <property type="term" value="F:ATP binding"/>
    <property type="evidence" value="ECO:0007669"/>
    <property type="project" value="UniProtKB-KW"/>
</dbReference>
<dbReference type="CDD" id="cd18548">
    <property type="entry name" value="ABC_6TM_Tm287_like"/>
    <property type="match status" value="1"/>
</dbReference>
<dbReference type="PROSITE" id="PS00211">
    <property type="entry name" value="ABC_TRANSPORTER_1"/>
    <property type="match status" value="1"/>
</dbReference>
<dbReference type="EMBL" id="BAAAZY010000010">
    <property type="protein sequence ID" value="GAA4060232.1"/>
    <property type="molecule type" value="Genomic_DNA"/>
</dbReference>
<evidence type="ECO:0000256" key="4">
    <source>
        <dbReference type="ARBA" id="ARBA00022840"/>
    </source>
</evidence>
<feature type="domain" description="ABC transporter" evidence="8">
    <location>
        <begin position="334"/>
        <end position="567"/>
    </location>
</feature>
<feature type="transmembrane region" description="Helical" evidence="7">
    <location>
        <begin position="55"/>
        <end position="83"/>
    </location>
</feature>
<evidence type="ECO:0000256" key="3">
    <source>
        <dbReference type="ARBA" id="ARBA00022741"/>
    </source>
</evidence>
<dbReference type="PANTHER" id="PTHR43394">
    <property type="entry name" value="ATP-DEPENDENT PERMEASE MDL1, MITOCHONDRIAL"/>
    <property type="match status" value="1"/>
</dbReference>
<dbReference type="InterPro" id="IPR017871">
    <property type="entry name" value="ABC_transporter-like_CS"/>
</dbReference>
<keyword evidence="5 7" id="KW-1133">Transmembrane helix</keyword>
<sequence length="575" mass="61681">MLIGFLKTHLRPYRRGLVALLVLQLIQTVATLLLPTLNAAVIDHGILTGDVEYIFTIGAVMLAVAVVQIVTAAGAVVFAARCAAGLGRDLRRRVFRAVLGLSAREVGEIGTPSLLTRTVNDVQQVQTIVLTTADVAVSAVIMCLGGVVLAVLQDVAVSVVVVALVVAVIASLTVVLGRLSPFYARMQKSMDRINHLLRERISGVRVIRAFVRDDHERARFDRANDELFEVSLRVGRIIAAMPVVVMIVMNVLTVVIIWVSGRRIDAGDMQLGALTALLSYVTLIIVSIIMAVMVFTEGSRAAVSAGRIQEVLDARTSVPAPERPVRELPAPGHLELRGATFGHPGAEKPVLRDVDLVVRPGQKVAILGSIGSGKSTLLNLVLRLYDITAGHIRVHGVDVRALDPAVLSQTVGHVPQQPHLFSGTVASNLRFGRPDATDAELWHALEVAQAREFVERIGLDAPVAQGGSNLSGGQRQRLAIARTLVRRPGIYLLDDCFSALDHGTEARLRAALATELADATVLLVTQRVGAAEDADHVLLLDDGHVVGSGTPAQLSRDNPTYREIALSQPVHQEIR</sequence>
<dbReference type="SMART" id="SM00382">
    <property type="entry name" value="AAA"/>
    <property type="match status" value="1"/>
</dbReference>
<dbReference type="PROSITE" id="PS50929">
    <property type="entry name" value="ABC_TM1F"/>
    <property type="match status" value="1"/>
</dbReference>
<evidence type="ECO:0000256" key="6">
    <source>
        <dbReference type="ARBA" id="ARBA00023136"/>
    </source>
</evidence>
<evidence type="ECO:0000259" key="8">
    <source>
        <dbReference type="PROSITE" id="PS50893"/>
    </source>
</evidence>
<evidence type="ECO:0000256" key="1">
    <source>
        <dbReference type="ARBA" id="ARBA00004651"/>
    </source>
</evidence>
<comment type="caution">
    <text evidence="10">The sequence shown here is derived from an EMBL/GenBank/DDBJ whole genome shotgun (WGS) entry which is preliminary data.</text>
</comment>
<dbReference type="Gene3D" id="1.20.1560.10">
    <property type="entry name" value="ABC transporter type 1, transmembrane domain"/>
    <property type="match status" value="1"/>
</dbReference>
<proteinExistence type="predicted"/>
<feature type="transmembrane region" description="Helical" evidence="7">
    <location>
        <begin position="237"/>
        <end position="259"/>
    </location>
</feature>
<evidence type="ECO:0000259" key="9">
    <source>
        <dbReference type="PROSITE" id="PS50929"/>
    </source>
</evidence>
<feature type="transmembrane region" description="Helical" evidence="7">
    <location>
        <begin position="155"/>
        <end position="179"/>
    </location>
</feature>
<dbReference type="SUPFAM" id="SSF90123">
    <property type="entry name" value="ABC transporter transmembrane region"/>
    <property type="match status" value="1"/>
</dbReference>
<evidence type="ECO:0000256" key="5">
    <source>
        <dbReference type="ARBA" id="ARBA00022989"/>
    </source>
</evidence>
<evidence type="ECO:0000313" key="11">
    <source>
        <dbReference type="Proteomes" id="UP001499984"/>
    </source>
</evidence>
<reference evidence="11" key="1">
    <citation type="journal article" date="2019" name="Int. J. Syst. Evol. Microbiol.">
        <title>The Global Catalogue of Microorganisms (GCM) 10K type strain sequencing project: providing services to taxonomists for standard genome sequencing and annotation.</title>
        <authorList>
            <consortium name="The Broad Institute Genomics Platform"/>
            <consortium name="The Broad Institute Genome Sequencing Center for Infectious Disease"/>
            <person name="Wu L."/>
            <person name="Ma J."/>
        </authorList>
    </citation>
    <scope>NUCLEOTIDE SEQUENCE [LARGE SCALE GENOMIC DNA]</scope>
    <source>
        <strain evidence="11">JCM 16925</strain>
    </source>
</reference>
<dbReference type="InterPro" id="IPR003439">
    <property type="entry name" value="ABC_transporter-like_ATP-bd"/>
</dbReference>
<keyword evidence="6 7" id="KW-0472">Membrane</keyword>
<dbReference type="InterPro" id="IPR027417">
    <property type="entry name" value="P-loop_NTPase"/>
</dbReference>